<evidence type="ECO:0000256" key="1">
    <source>
        <dbReference type="ARBA" id="ARBA00004569"/>
    </source>
</evidence>
<dbReference type="InterPro" id="IPR051040">
    <property type="entry name" value="COX23"/>
</dbReference>
<keyword evidence="2" id="KW-0496">Mitochondrion</keyword>
<evidence type="ECO:0000256" key="6">
    <source>
        <dbReference type="SAM" id="MobiDB-lite"/>
    </source>
</evidence>
<dbReference type="SUPFAM" id="SSF47072">
    <property type="entry name" value="Cysteine alpha-hairpin motif"/>
    <property type="match status" value="1"/>
</dbReference>
<name>A0AA36BEZ2_OCTVU</name>
<dbReference type="PANTHER" id="PTHR46811:SF1">
    <property type="entry name" value="COILED-COIL-HELIX-COILED-COIL-HELIX DOMAIN-CONTAINING PROTEIN 7"/>
    <property type="match status" value="1"/>
</dbReference>
<comment type="similarity">
    <text evidence="4">Belongs to the CHCHD7 family.</text>
</comment>
<keyword evidence="8" id="KW-1185">Reference proteome</keyword>
<dbReference type="GO" id="GO:0033108">
    <property type="term" value="P:mitochondrial respiratory chain complex assembly"/>
    <property type="evidence" value="ECO:0007669"/>
    <property type="project" value="TreeGrafter"/>
</dbReference>
<evidence type="ECO:0000256" key="2">
    <source>
        <dbReference type="ARBA" id="ARBA00023128"/>
    </source>
</evidence>
<evidence type="ECO:0000256" key="5">
    <source>
        <dbReference type="ARBA" id="ARBA00039509"/>
    </source>
</evidence>
<feature type="compositionally biased region" description="Basic and acidic residues" evidence="6">
    <location>
        <begin position="1"/>
        <end position="16"/>
    </location>
</feature>
<dbReference type="AlphaFoldDB" id="A0AA36BEZ2"/>
<evidence type="ECO:0000256" key="4">
    <source>
        <dbReference type="ARBA" id="ARBA00038205"/>
    </source>
</evidence>
<dbReference type="InterPro" id="IPR048280">
    <property type="entry name" value="COX6B-like"/>
</dbReference>
<dbReference type="Proteomes" id="UP001162480">
    <property type="component" value="Chromosome 14"/>
</dbReference>
<evidence type="ECO:0000313" key="8">
    <source>
        <dbReference type="Proteomes" id="UP001162480"/>
    </source>
</evidence>
<accession>A0AA36BEZ2</accession>
<proteinExistence type="inferred from homology"/>
<gene>
    <name evidence="7" type="ORF">OCTVUL_1B016431</name>
</gene>
<keyword evidence="3" id="KW-1015">Disulfide bond</keyword>
<dbReference type="Pfam" id="PF02297">
    <property type="entry name" value="COX6B"/>
    <property type="match status" value="1"/>
</dbReference>
<evidence type="ECO:0000256" key="3">
    <source>
        <dbReference type="ARBA" id="ARBA00023157"/>
    </source>
</evidence>
<dbReference type="GO" id="GO:0005758">
    <property type="term" value="C:mitochondrial intermembrane space"/>
    <property type="evidence" value="ECO:0007669"/>
    <property type="project" value="UniProtKB-SubCell"/>
</dbReference>
<dbReference type="EMBL" id="OX597827">
    <property type="protein sequence ID" value="CAI9732849.1"/>
    <property type="molecule type" value="Genomic_DNA"/>
</dbReference>
<dbReference type="InterPro" id="IPR009069">
    <property type="entry name" value="Cys_alpha_HP_mot_SF"/>
</dbReference>
<sequence length="139" mass="16299">MSLPKDEEKLKTEPDRLTNSNHAKKKTKGREFTRAHNEETNPCVRESLMSFKCLDDNGYVRDKCEKYFTNYRNCREFWSVIVRERKRAGITPNLPSIEDREEIRRTRFGPVLNSNNPDVFTLVVLAEKKNSTEMTIIGK</sequence>
<dbReference type="PROSITE" id="PS51808">
    <property type="entry name" value="CHCH"/>
    <property type="match status" value="1"/>
</dbReference>
<evidence type="ECO:0000313" key="7">
    <source>
        <dbReference type="EMBL" id="CAI9732849.1"/>
    </source>
</evidence>
<feature type="region of interest" description="Disordered" evidence="6">
    <location>
        <begin position="1"/>
        <end position="37"/>
    </location>
</feature>
<dbReference type="PANTHER" id="PTHR46811">
    <property type="entry name" value="COILED-COIL-HELIX-COILED-COIL-HELIX DOMAIN-CONTAINING PROTEIN 7"/>
    <property type="match status" value="1"/>
</dbReference>
<reference evidence="7" key="1">
    <citation type="submission" date="2023-08" db="EMBL/GenBank/DDBJ databases">
        <authorList>
            <person name="Alioto T."/>
            <person name="Alioto T."/>
            <person name="Gomez Garrido J."/>
        </authorList>
    </citation>
    <scope>NUCLEOTIDE SEQUENCE</scope>
</reference>
<organism evidence="7 8">
    <name type="scientific">Octopus vulgaris</name>
    <name type="common">Common octopus</name>
    <dbReference type="NCBI Taxonomy" id="6645"/>
    <lineage>
        <taxon>Eukaryota</taxon>
        <taxon>Metazoa</taxon>
        <taxon>Spiralia</taxon>
        <taxon>Lophotrochozoa</taxon>
        <taxon>Mollusca</taxon>
        <taxon>Cephalopoda</taxon>
        <taxon>Coleoidea</taxon>
        <taxon>Octopodiformes</taxon>
        <taxon>Octopoda</taxon>
        <taxon>Incirrata</taxon>
        <taxon>Octopodidae</taxon>
        <taxon>Octopus</taxon>
    </lineage>
</organism>
<protein>
    <recommendedName>
        <fullName evidence="5">Coiled-coil-helix-coiled-coil-helix domain-containing protein 7</fullName>
    </recommendedName>
</protein>
<comment type="subcellular location">
    <subcellularLocation>
        <location evidence="1">Mitochondrion intermembrane space</location>
    </subcellularLocation>
</comment>